<dbReference type="Proteomes" id="UP000002484">
    <property type="component" value="Chromosome"/>
</dbReference>
<gene>
    <name evidence="2" type="ordered locus">FraEuI1c_5847</name>
</gene>
<proteinExistence type="predicted"/>
<feature type="region of interest" description="Disordered" evidence="1">
    <location>
        <begin position="1"/>
        <end position="254"/>
    </location>
</feature>
<dbReference type="STRING" id="298654.FraEuI1c_5847"/>
<accession>E3IX59</accession>
<reference evidence="2 3" key="1">
    <citation type="submission" date="2010-10" db="EMBL/GenBank/DDBJ databases">
        <title>Complete sequence of Frankia sp. EuI1c.</title>
        <authorList>
            <consortium name="US DOE Joint Genome Institute"/>
            <person name="Lucas S."/>
            <person name="Copeland A."/>
            <person name="Lapidus A."/>
            <person name="Cheng J.-F."/>
            <person name="Bruce D."/>
            <person name="Goodwin L."/>
            <person name="Pitluck S."/>
            <person name="Chertkov O."/>
            <person name="Detter J.C."/>
            <person name="Han C."/>
            <person name="Tapia R."/>
            <person name="Land M."/>
            <person name="Hauser L."/>
            <person name="Jeffries C."/>
            <person name="Kyrpides N."/>
            <person name="Ivanova N."/>
            <person name="Mikhailova N."/>
            <person name="Beauchemin N."/>
            <person name="Sen A."/>
            <person name="Sur S.A."/>
            <person name="Gtari M."/>
            <person name="Wall L."/>
            <person name="Tisa L."/>
            <person name="Woyke T."/>
        </authorList>
    </citation>
    <scope>NUCLEOTIDE SEQUENCE [LARGE SCALE GENOMIC DNA]</scope>
    <source>
        <strain evidence="3">DSM 45817 / CECT 9037 / EuI1c</strain>
    </source>
</reference>
<dbReference type="AlphaFoldDB" id="E3IX59"/>
<organism evidence="2 3">
    <name type="scientific">Pseudofrankia inefficax (strain DSM 45817 / CECT 9037 / DDB 130130 / EuI1c)</name>
    <name type="common">Frankia inefficax</name>
    <dbReference type="NCBI Taxonomy" id="298654"/>
    <lineage>
        <taxon>Bacteria</taxon>
        <taxon>Bacillati</taxon>
        <taxon>Actinomycetota</taxon>
        <taxon>Actinomycetes</taxon>
        <taxon>Frankiales</taxon>
        <taxon>Frankiaceae</taxon>
        <taxon>Pseudofrankia</taxon>
    </lineage>
</organism>
<evidence type="ECO:0000313" key="2">
    <source>
        <dbReference type="EMBL" id="ADP83831.1"/>
    </source>
</evidence>
<dbReference type="KEGG" id="fri:FraEuI1c_5847"/>
<feature type="compositionally biased region" description="Basic and acidic residues" evidence="1">
    <location>
        <begin position="144"/>
        <end position="153"/>
    </location>
</feature>
<dbReference type="InParanoid" id="E3IX59"/>
<dbReference type="EMBL" id="CP002299">
    <property type="protein sequence ID" value="ADP83831.1"/>
    <property type="molecule type" value="Genomic_DNA"/>
</dbReference>
<dbReference type="HOGENOM" id="CLU_1093054_0_0_11"/>
<evidence type="ECO:0000256" key="1">
    <source>
        <dbReference type="SAM" id="MobiDB-lite"/>
    </source>
</evidence>
<keyword evidence="3" id="KW-1185">Reference proteome</keyword>
<protein>
    <submittedName>
        <fullName evidence="2">Uncharacterized protein</fullName>
    </submittedName>
</protein>
<sequence>MTNSDVPPSRVFPDARGWPGCPRSARGGWPGGEADTAGRGRGGHSGSGCPRHQAAARPRPASKGSSERPATWGCRVCGTWSGRGPGRASLRRSRSSDEAPSVRGHGGGQGGAEALAVGGCTRRRTHDGARVSARRSGLGTGGQRHPDPGREVPAHNQGQHQVPLRPRGSASRPGRYGQNTTTSWPPSRADHEARPVGDLWRAPVRIRTGWPPSRQPSRGGPCAGRNRPRCRPRSPDAGLRPATPFRPIAEKRTV</sequence>
<name>E3IX59_PSEI1</name>
<evidence type="ECO:0000313" key="3">
    <source>
        <dbReference type="Proteomes" id="UP000002484"/>
    </source>
</evidence>